<gene>
    <name evidence="1" type="ORF">BV22DRAFT_488762</name>
</gene>
<accession>A0ACB8BFW0</accession>
<proteinExistence type="predicted"/>
<evidence type="ECO:0000313" key="2">
    <source>
        <dbReference type="Proteomes" id="UP000790709"/>
    </source>
</evidence>
<dbReference type="EMBL" id="MU266417">
    <property type="protein sequence ID" value="KAH7924756.1"/>
    <property type="molecule type" value="Genomic_DNA"/>
</dbReference>
<comment type="caution">
    <text evidence="1">The sequence shown here is derived from an EMBL/GenBank/DDBJ whole genome shotgun (WGS) entry which is preliminary data.</text>
</comment>
<reference evidence="1" key="1">
    <citation type="journal article" date="2021" name="New Phytol.">
        <title>Evolutionary innovations through gain and loss of genes in the ectomycorrhizal Boletales.</title>
        <authorList>
            <person name="Wu G."/>
            <person name="Miyauchi S."/>
            <person name="Morin E."/>
            <person name="Kuo A."/>
            <person name="Drula E."/>
            <person name="Varga T."/>
            <person name="Kohler A."/>
            <person name="Feng B."/>
            <person name="Cao Y."/>
            <person name="Lipzen A."/>
            <person name="Daum C."/>
            <person name="Hundley H."/>
            <person name="Pangilinan J."/>
            <person name="Johnson J."/>
            <person name="Barry K."/>
            <person name="LaButti K."/>
            <person name="Ng V."/>
            <person name="Ahrendt S."/>
            <person name="Min B."/>
            <person name="Choi I.G."/>
            <person name="Park H."/>
            <person name="Plett J.M."/>
            <person name="Magnuson J."/>
            <person name="Spatafora J.W."/>
            <person name="Nagy L.G."/>
            <person name="Henrissat B."/>
            <person name="Grigoriev I.V."/>
            <person name="Yang Z.L."/>
            <person name="Xu J."/>
            <person name="Martin F.M."/>
        </authorList>
    </citation>
    <scope>NUCLEOTIDE SEQUENCE</scope>
    <source>
        <strain evidence="1">KUC20120723A-06</strain>
    </source>
</reference>
<protein>
    <submittedName>
        <fullName evidence="1">Uncharacterized protein</fullName>
    </submittedName>
</protein>
<sequence>MPSHLLCSLIKMCGIRSCNTYQNAYLSTISLSICLTRATSMPDPCGGEDKSNPSRILGTRSVINQAYTRFTPLVQNMRRQTSHILPVRHNIHISPTQTTADFFQSDSCGIWFFMTGSLIALDCVTPRPRQTAELQEASFRSMSSQLHLIVSLR</sequence>
<name>A0ACB8BFW0_9AGAM</name>
<evidence type="ECO:0000313" key="1">
    <source>
        <dbReference type="EMBL" id="KAH7924756.1"/>
    </source>
</evidence>
<keyword evidence="2" id="KW-1185">Reference proteome</keyword>
<organism evidence="1 2">
    <name type="scientific">Leucogyrophana mollusca</name>
    <dbReference type="NCBI Taxonomy" id="85980"/>
    <lineage>
        <taxon>Eukaryota</taxon>
        <taxon>Fungi</taxon>
        <taxon>Dikarya</taxon>
        <taxon>Basidiomycota</taxon>
        <taxon>Agaricomycotina</taxon>
        <taxon>Agaricomycetes</taxon>
        <taxon>Agaricomycetidae</taxon>
        <taxon>Boletales</taxon>
        <taxon>Boletales incertae sedis</taxon>
        <taxon>Leucogyrophana</taxon>
    </lineage>
</organism>
<dbReference type="Proteomes" id="UP000790709">
    <property type="component" value="Unassembled WGS sequence"/>
</dbReference>